<evidence type="ECO:0000256" key="4">
    <source>
        <dbReference type="ARBA" id="ARBA00013795"/>
    </source>
</evidence>
<evidence type="ECO:0000256" key="11">
    <source>
        <dbReference type="ARBA" id="ARBA00023136"/>
    </source>
</evidence>
<feature type="transmembrane region" description="Helical" evidence="12">
    <location>
        <begin position="237"/>
        <end position="256"/>
    </location>
</feature>
<comment type="function">
    <text evidence="12">Mannosyltransferase involved in glycosylphosphatidylinositol-anchor biosynthesis.</text>
</comment>
<evidence type="ECO:0000256" key="7">
    <source>
        <dbReference type="ARBA" id="ARBA00022679"/>
    </source>
</evidence>
<evidence type="ECO:0000256" key="9">
    <source>
        <dbReference type="ARBA" id="ARBA00022824"/>
    </source>
</evidence>
<gene>
    <name evidence="14" type="ORF">DNG_07479</name>
</gene>
<dbReference type="GO" id="GO:0000009">
    <property type="term" value="F:alpha-1,6-mannosyltransferase activity"/>
    <property type="evidence" value="ECO:0007669"/>
    <property type="project" value="InterPro"/>
</dbReference>
<dbReference type="Pfam" id="PF04188">
    <property type="entry name" value="Mannosyl_trans2"/>
    <property type="match status" value="1"/>
</dbReference>
<dbReference type="PANTHER" id="PTHR12468">
    <property type="entry name" value="GPI MANNOSYLTRANSFERASE 2"/>
    <property type="match status" value="1"/>
</dbReference>
<feature type="transmembrane region" description="Helical" evidence="12">
    <location>
        <begin position="131"/>
        <end position="151"/>
    </location>
</feature>
<comment type="subcellular location">
    <subcellularLocation>
        <location evidence="1 12">Endoplasmic reticulum membrane</location>
        <topology evidence="1 12">Multi-pass membrane protein</topology>
    </subcellularLocation>
</comment>
<dbReference type="PANTHER" id="PTHR12468:SF2">
    <property type="entry name" value="GPI MANNOSYLTRANSFERASE 2"/>
    <property type="match status" value="1"/>
</dbReference>
<dbReference type="Proteomes" id="UP001187682">
    <property type="component" value="Unassembled WGS sequence"/>
</dbReference>
<comment type="caution">
    <text evidence="12">Lacks conserved residue(s) required for the propagation of feature annotation.</text>
</comment>
<keyword evidence="10 12" id="KW-1133">Transmembrane helix</keyword>
<dbReference type="EC" id="2.4.1.-" evidence="12"/>
<keyword evidence="6 12" id="KW-0328">Glycosyltransferase</keyword>
<keyword evidence="11 12" id="KW-0472">Membrane</keyword>
<dbReference type="AlphaFoldDB" id="A0AAE8N3H3"/>
<feature type="region of interest" description="Disordered" evidence="13">
    <location>
        <begin position="421"/>
        <end position="448"/>
    </location>
</feature>
<comment type="similarity">
    <text evidence="3 12">Belongs to the PIGV family.</text>
</comment>
<dbReference type="GO" id="GO:0006506">
    <property type="term" value="P:GPI anchor biosynthetic process"/>
    <property type="evidence" value="ECO:0007669"/>
    <property type="project" value="UniProtKB-KW"/>
</dbReference>
<comment type="pathway">
    <text evidence="2 12">Glycolipid biosynthesis; glycosylphosphatidylinositol-anchor biosynthesis.</text>
</comment>
<proteinExistence type="inferred from homology"/>
<dbReference type="GO" id="GO:0004376">
    <property type="term" value="F:GPI mannosyltransferase activity"/>
    <property type="evidence" value="ECO:0007669"/>
    <property type="project" value="InterPro"/>
</dbReference>
<accession>A0AAE8N3H3</accession>
<dbReference type="GO" id="GO:0005789">
    <property type="term" value="C:endoplasmic reticulum membrane"/>
    <property type="evidence" value="ECO:0007669"/>
    <property type="project" value="UniProtKB-SubCell"/>
</dbReference>
<evidence type="ECO:0000256" key="5">
    <source>
        <dbReference type="ARBA" id="ARBA00022502"/>
    </source>
</evidence>
<dbReference type="InterPro" id="IPR007315">
    <property type="entry name" value="PIG-V/Gpi18"/>
</dbReference>
<keyword evidence="5 12" id="KW-0337">GPI-anchor biosynthesis</keyword>
<comment type="caution">
    <text evidence="14">The sequence shown here is derived from an EMBL/GenBank/DDBJ whole genome shotgun (WGS) entry which is preliminary data.</text>
</comment>
<dbReference type="GO" id="GO:0031501">
    <property type="term" value="C:mannosyltransferase complex"/>
    <property type="evidence" value="ECO:0007669"/>
    <property type="project" value="TreeGrafter"/>
</dbReference>
<evidence type="ECO:0000313" key="14">
    <source>
        <dbReference type="EMBL" id="SPO04794.1"/>
    </source>
</evidence>
<evidence type="ECO:0000256" key="6">
    <source>
        <dbReference type="ARBA" id="ARBA00022676"/>
    </source>
</evidence>
<organism evidence="14 15">
    <name type="scientific">Cephalotrichum gorgonifer</name>
    <dbReference type="NCBI Taxonomy" id="2041049"/>
    <lineage>
        <taxon>Eukaryota</taxon>
        <taxon>Fungi</taxon>
        <taxon>Dikarya</taxon>
        <taxon>Ascomycota</taxon>
        <taxon>Pezizomycotina</taxon>
        <taxon>Sordariomycetes</taxon>
        <taxon>Hypocreomycetidae</taxon>
        <taxon>Microascales</taxon>
        <taxon>Microascaceae</taxon>
        <taxon>Cephalotrichum</taxon>
    </lineage>
</organism>
<evidence type="ECO:0000256" key="1">
    <source>
        <dbReference type="ARBA" id="ARBA00004477"/>
    </source>
</evidence>
<reference evidence="14" key="1">
    <citation type="submission" date="2018-03" db="EMBL/GenBank/DDBJ databases">
        <authorList>
            <person name="Guldener U."/>
        </authorList>
    </citation>
    <scope>NUCLEOTIDE SEQUENCE</scope>
</reference>
<evidence type="ECO:0000256" key="2">
    <source>
        <dbReference type="ARBA" id="ARBA00004687"/>
    </source>
</evidence>
<evidence type="ECO:0000256" key="10">
    <source>
        <dbReference type="ARBA" id="ARBA00022989"/>
    </source>
</evidence>
<evidence type="ECO:0000256" key="13">
    <source>
        <dbReference type="SAM" id="MobiDB-lite"/>
    </source>
</evidence>
<feature type="transmembrane region" description="Helical" evidence="12">
    <location>
        <begin position="268"/>
        <end position="289"/>
    </location>
</feature>
<evidence type="ECO:0000256" key="8">
    <source>
        <dbReference type="ARBA" id="ARBA00022692"/>
    </source>
</evidence>
<evidence type="ECO:0000313" key="15">
    <source>
        <dbReference type="Proteomes" id="UP001187682"/>
    </source>
</evidence>
<feature type="transmembrane region" description="Helical" evidence="12">
    <location>
        <begin position="378"/>
        <end position="398"/>
    </location>
</feature>
<protein>
    <recommendedName>
        <fullName evidence="4 12">GPI mannosyltransferase 2</fullName>
        <ecNumber evidence="12">2.4.1.-</ecNumber>
    </recommendedName>
</protein>
<keyword evidence="9 12" id="KW-0256">Endoplasmic reticulum</keyword>
<dbReference type="EMBL" id="ONZQ02000011">
    <property type="protein sequence ID" value="SPO04794.1"/>
    <property type="molecule type" value="Genomic_DNA"/>
</dbReference>
<keyword evidence="7 12" id="KW-0808">Transferase</keyword>
<evidence type="ECO:0000256" key="3">
    <source>
        <dbReference type="ARBA" id="ARBA00008698"/>
    </source>
</evidence>
<evidence type="ECO:0000256" key="12">
    <source>
        <dbReference type="RuleBase" id="RU363112"/>
    </source>
</evidence>
<feature type="transmembrane region" description="Helical" evidence="12">
    <location>
        <begin position="343"/>
        <end position="366"/>
    </location>
</feature>
<keyword evidence="15" id="KW-1185">Reference proteome</keyword>
<sequence>MAPTATTERLTLTKAFLAWKAFLLALVLASSFAPSYDSSTSLALGLPPDHPHASSSPSTPLTPTTTLSLADVIASRLTRWDAIYFTSSAHRGYIHEQEWAFGPGLPFLVSRILTPLSALLGLDLPRTQKTAALLSIAAATASHLIAVLLLHALTRRLLPRRRGLALTAGLLHVVSPAGLFLSAPYAESLCACLSFGGYLVYLSPELVPAPAPLRRPLSLVLSGALFGLATTCRTNGILSGLVFAVELISTLQGLWAGRTAGSALPRAWRALPVLVPTILGGILVALGSVVPQAAAYLRYCSGSSGSSVRPWCQELVPSIYNFVQAHYWNTGFLRYWTLPNAPLFLLAIPMLTILFVSSYTTSLQVLPSLSTSRASRLFLSMSLAQALIALLTLTSYHVQIITRLSCAYPVWYIWLASALSPPDSEPDSKDQAQGESRGGGEDASILPPGASGRKYAGAIVKYMVMYASIQGVLFATFLPPA</sequence>
<name>A0AAE8N3H3_9PEZI</name>
<keyword evidence="8 12" id="KW-0812">Transmembrane</keyword>